<dbReference type="PROSITE" id="PS51257">
    <property type="entry name" value="PROKAR_LIPOPROTEIN"/>
    <property type="match status" value="1"/>
</dbReference>
<name>A0ABR7D213_9BACT</name>
<dbReference type="Pfam" id="PF00578">
    <property type="entry name" value="AhpC-TSA"/>
    <property type="match status" value="1"/>
</dbReference>
<reference evidence="7 8" key="1">
    <citation type="submission" date="2020-08" db="EMBL/GenBank/DDBJ databases">
        <title>Genome public.</title>
        <authorList>
            <person name="Liu C."/>
            <person name="Sun Q."/>
        </authorList>
    </citation>
    <scope>NUCLEOTIDE SEQUENCE [LARGE SCALE GENOMIC DNA]</scope>
    <source>
        <strain evidence="7 8">NSJ-56</strain>
    </source>
</reference>
<dbReference type="CDD" id="cd02966">
    <property type="entry name" value="TlpA_like_family"/>
    <property type="match status" value="1"/>
</dbReference>
<dbReference type="Pfam" id="PF14289">
    <property type="entry name" value="DUF4369"/>
    <property type="match status" value="1"/>
</dbReference>
<dbReference type="InterPro" id="IPR025380">
    <property type="entry name" value="DUF4369"/>
</dbReference>
<dbReference type="InterPro" id="IPR050553">
    <property type="entry name" value="Thioredoxin_ResA/DsbE_sf"/>
</dbReference>
<feature type="domain" description="Alkyl hydroperoxide reductase subunit C/ Thiol specific antioxidant" evidence="5">
    <location>
        <begin position="253"/>
        <end position="367"/>
    </location>
</feature>
<dbReference type="RefSeq" id="WP_099291661.1">
    <property type="nucleotide sequence ID" value="NZ_JACOOH010000004.1"/>
</dbReference>
<proteinExistence type="predicted"/>
<evidence type="ECO:0000259" key="6">
    <source>
        <dbReference type="Pfam" id="PF14289"/>
    </source>
</evidence>
<evidence type="ECO:0000313" key="8">
    <source>
        <dbReference type="Proteomes" id="UP000646484"/>
    </source>
</evidence>
<dbReference type="EMBL" id="JACOOH010000004">
    <property type="protein sequence ID" value="MBC5621420.1"/>
    <property type="molecule type" value="Genomic_DNA"/>
</dbReference>
<dbReference type="PANTHER" id="PTHR42852">
    <property type="entry name" value="THIOL:DISULFIDE INTERCHANGE PROTEIN DSBE"/>
    <property type="match status" value="1"/>
</dbReference>
<keyword evidence="2" id="KW-0201">Cytochrome c-type biogenesis</keyword>
<evidence type="ECO:0000256" key="2">
    <source>
        <dbReference type="ARBA" id="ARBA00022748"/>
    </source>
</evidence>
<evidence type="ECO:0000256" key="4">
    <source>
        <dbReference type="ARBA" id="ARBA00023284"/>
    </source>
</evidence>
<evidence type="ECO:0000256" key="3">
    <source>
        <dbReference type="ARBA" id="ARBA00023157"/>
    </source>
</evidence>
<feature type="domain" description="DUF4369" evidence="6">
    <location>
        <begin position="24"/>
        <end position="113"/>
    </location>
</feature>
<dbReference type="SUPFAM" id="SSF52833">
    <property type="entry name" value="Thioredoxin-like"/>
    <property type="match status" value="1"/>
</dbReference>
<dbReference type="InterPro" id="IPR036249">
    <property type="entry name" value="Thioredoxin-like_sf"/>
</dbReference>
<organism evidence="7 8">
    <name type="scientific">Butyricimonas hominis</name>
    <dbReference type="NCBI Taxonomy" id="2763032"/>
    <lineage>
        <taxon>Bacteria</taxon>
        <taxon>Pseudomonadati</taxon>
        <taxon>Bacteroidota</taxon>
        <taxon>Bacteroidia</taxon>
        <taxon>Bacteroidales</taxon>
        <taxon>Odoribacteraceae</taxon>
        <taxon>Butyricimonas</taxon>
    </lineage>
</organism>
<comment type="caution">
    <text evidence="7">The sequence shown here is derived from an EMBL/GenBank/DDBJ whole genome shotgun (WGS) entry which is preliminary data.</text>
</comment>
<keyword evidence="3" id="KW-1015">Disulfide bond</keyword>
<dbReference type="Gene3D" id="3.40.30.10">
    <property type="entry name" value="Glutaredoxin"/>
    <property type="match status" value="1"/>
</dbReference>
<evidence type="ECO:0000259" key="5">
    <source>
        <dbReference type="Pfam" id="PF00578"/>
    </source>
</evidence>
<dbReference type="Proteomes" id="UP000646484">
    <property type="component" value="Unassembled WGS sequence"/>
</dbReference>
<comment type="subcellular location">
    <subcellularLocation>
        <location evidence="1">Cell envelope</location>
    </subcellularLocation>
</comment>
<protein>
    <submittedName>
        <fullName evidence="7">AhpC/TSA family protein</fullName>
    </submittedName>
</protein>
<accession>A0ABR7D213</accession>
<gene>
    <name evidence="7" type="ORF">H8S64_09940</name>
</gene>
<evidence type="ECO:0000313" key="7">
    <source>
        <dbReference type="EMBL" id="MBC5621420.1"/>
    </source>
</evidence>
<keyword evidence="4" id="KW-0676">Redox-active center</keyword>
<dbReference type="PANTHER" id="PTHR42852:SF6">
    <property type="entry name" value="THIOL:DISULFIDE INTERCHANGE PROTEIN DSBE"/>
    <property type="match status" value="1"/>
</dbReference>
<dbReference type="InterPro" id="IPR000866">
    <property type="entry name" value="AhpC/TSA"/>
</dbReference>
<evidence type="ECO:0000256" key="1">
    <source>
        <dbReference type="ARBA" id="ARBA00004196"/>
    </source>
</evidence>
<sequence length="386" mass="44307">MRKILLFGLFVVLIASCSKKTNVEITGAIKDADNTKVYLEQIDVSSRKVIDSTKINKKGEFTFKINVDLPTFYALKFANNEQVTIIATPEEKIEISGKLDDIKNNYWVDGSENSLWIKLLNFQLDRTITLTDSLRKSYQALPQEPAYDKQREEYAKAWEEAINKQINFTRDFIIKHATSPASYYALYQKIGGNLGIMDEIEDLHYFKVVASSLTALYPESQYTKAIMNHLKEISQAIRNQQLAAVINNSESSLPDITLPNTEGKPVSLLSLKDKYIVLDFGLITAKESQEYIKEMKTVYDKFKKQGVEIYMVCLDKNRLLWEEIIKQNKINWICVWDEGGLQSRAAASWNIKNIPANYIINQKKEIVGKNLYGSRLEDRLNTLLKK</sequence>
<keyword evidence="8" id="KW-1185">Reference proteome</keyword>